<keyword evidence="2" id="KW-1185">Reference proteome</keyword>
<dbReference type="Gene3D" id="1.20.920.60">
    <property type="match status" value="1"/>
</dbReference>
<dbReference type="PANTHER" id="PTHR45703:SF37">
    <property type="entry name" value="DYNEINS HEAVY CHAIN"/>
    <property type="match status" value="1"/>
</dbReference>
<dbReference type="Proteomes" id="UP000186817">
    <property type="component" value="Unassembled WGS sequence"/>
</dbReference>
<dbReference type="InterPro" id="IPR026983">
    <property type="entry name" value="DHC"/>
</dbReference>
<reference evidence="1 2" key="1">
    <citation type="submission" date="2016-02" db="EMBL/GenBank/DDBJ databases">
        <title>Genome analysis of coral dinoflagellate symbionts highlights evolutionary adaptations to a symbiotic lifestyle.</title>
        <authorList>
            <person name="Aranda M."/>
            <person name="Li Y."/>
            <person name="Liew Y.J."/>
            <person name="Baumgarten S."/>
            <person name="Simakov O."/>
            <person name="Wilson M."/>
            <person name="Piel J."/>
            <person name="Ashoor H."/>
            <person name="Bougouffa S."/>
            <person name="Bajic V.B."/>
            <person name="Ryu T."/>
            <person name="Ravasi T."/>
            <person name="Bayer T."/>
            <person name="Micklem G."/>
            <person name="Kim H."/>
            <person name="Bhak J."/>
            <person name="Lajeunesse T.C."/>
            <person name="Voolstra C.R."/>
        </authorList>
    </citation>
    <scope>NUCLEOTIDE SEQUENCE [LARGE SCALE GENOMIC DNA]</scope>
    <source>
        <strain evidence="1 2">CCMP2467</strain>
    </source>
</reference>
<dbReference type="GO" id="GO:0051959">
    <property type="term" value="F:dynein light intermediate chain binding"/>
    <property type="evidence" value="ECO:0007669"/>
    <property type="project" value="InterPro"/>
</dbReference>
<evidence type="ECO:0000313" key="1">
    <source>
        <dbReference type="EMBL" id="OLP81499.1"/>
    </source>
</evidence>
<comment type="caution">
    <text evidence="1">The sequence shown here is derived from an EMBL/GenBank/DDBJ whole genome shotgun (WGS) entry which is preliminary data.</text>
</comment>
<proteinExistence type="predicted"/>
<gene>
    <name evidence="1" type="ORF">AK812_SmicGene37949</name>
</gene>
<accession>A0A1Q9CEY4</accession>
<dbReference type="AlphaFoldDB" id="A0A1Q9CEY4"/>
<dbReference type="EMBL" id="LSRX01001275">
    <property type="protein sequence ID" value="OLP81499.1"/>
    <property type="molecule type" value="Genomic_DNA"/>
</dbReference>
<dbReference type="GO" id="GO:0045505">
    <property type="term" value="F:dynein intermediate chain binding"/>
    <property type="evidence" value="ECO:0007669"/>
    <property type="project" value="InterPro"/>
</dbReference>
<name>A0A1Q9CEY4_SYMMI</name>
<protein>
    <submittedName>
        <fullName evidence="1">Uncharacterized protein</fullName>
    </submittedName>
</protein>
<dbReference type="GO" id="GO:0030286">
    <property type="term" value="C:dynein complex"/>
    <property type="evidence" value="ECO:0007669"/>
    <property type="project" value="InterPro"/>
</dbReference>
<organism evidence="1 2">
    <name type="scientific">Symbiodinium microadriaticum</name>
    <name type="common">Dinoflagellate</name>
    <name type="synonym">Zooxanthella microadriatica</name>
    <dbReference type="NCBI Taxonomy" id="2951"/>
    <lineage>
        <taxon>Eukaryota</taxon>
        <taxon>Sar</taxon>
        <taxon>Alveolata</taxon>
        <taxon>Dinophyceae</taxon>
        <taxon>Suessiales</taxon>
        <taxon>Symbiodiniaceae</taxon>
        <taxon>Symbiodinium</taxon>
    </lineage>
</organism>
<dbReference type="OrthoDB" id="447173at2759"/>
<evidence type="ECO:0000313" key="2">
    <source>
        <dbReference type="Proteomes" id="UP000186817"/>
    </source>
</evidence>
<sequence>MIDYSPYDSLVLTKSSCSAAGTVTPGPARCFSKGKLLALPLPRASDFCGFWPWRLGPTETLQQLRPGVHKGFQSREMGSGAQSKLADASAADLAGAYGELPNEAKIKLQEAMQLLQAPCLACRSTASGEIVKLPVTKDSTYKDLAAALREKQPEAKTKVIQFFVSTDTSMDEYKTLGDQGFDDAGLANAEFSYTASELSGEKISQEEAQAPWLPFVSSWPPEIKDIKELTAFKNPPQCIRLAMEGVACLLEKPRKSWEDLTKMLDEEDFVGSMQSFLTKEVPLEALVELQWYLKHPDLQKDQLEKVSRCATVLQSVVSTACTLTLIKKQQEAS</sequence>
<dbReference type="GO" id="GO:0007018">
    <property type="term" value="P:microtubule-based movement"/>
    <property type="evidence" value="ECO:0007669"/>
    <property type="project" value="InterPro"/>
</dbReference>
<dbReference type="PANTHER" id="PTHR45703">
    <property type="entry name" value="DYNEIN HEAVY CHAIN"/>
    <property type="match status" value="1"/>
</dbReference>